<dbReference type="AlphaFoldDB" id="A0ABD0QD88"/>
<organism evidence="2 3">
    <name type="scientific">Cirrhinus mrigala</name>
    <name type="common">Mrigala</name>
    <dbReference type="NCBI Taxonomy" id="683832"/>
    <lineage>
        <taxon>Eukaryota</taxon>
        <taxon>Metazoa</taxon>
        <taxon>Chordata</taxon>
        <taxon>Craniata</taxon>
        <taxon>Vertebrata</taxon>
        <taxon>Euteleostomi</taxon>
        <taxon>Actinopterygii</taxon>
        <taxon>Neopterygii</taxon>
        <taxon>Teleostei</taxon>
        <taxon>Ostariophysi</taxon>
        <taxon>Cypriniformes</taxon>
        <taxon>Cyprinidae</taxon>
        <taxon>Labeoninae</taxon>
        <taxon>Labeonini</taxon>
        <taxon>Cirrhinus</taxon>
    </lineage>
</organism>
<dbReference type="PROSITE" id="PS50172">
    <property type="entry name" value="BRCT"/>
    <property type="match status" value="1"/>
</dbReference>
<feature type="non-terminal residue" evidence="2">
    <location>
        <position position="1"/>
    </location>
</feature>
<dbReference type="Pfam" id="PF00533">
    <property type="entry name" value="BRCT"/>
    <property type="match status" value="1"/>
</dbReference>
<dbReference type="InterPro" id="IPR001357">
    <property type="entry name" value="BRCT_dom"/>
</dbReference>
<evidence type="ECO:0000313" key="3">
    <source>
        <dbReference type="Proteomes" id="UP001529510"/>
    </source>
</evidence>
<sequence>PSADELRRLMMLHGGQFHLYYTRSKTTHIIASNLPNNKIQELKGEKVVRPEWITD</sequence>
<dbReference type="SUPFAM" id="SSF52113">
    <property type="entry name" value="BRCT domain"/>
    <property type="match status" value="1"/>
</dbReference>
<dbReference type="EMBL" id="JAMKFB020000009">
    <property type="protein sequence ID" value="KAL0184153.1"/>
    <property type="molecule type" value="Genomic_DNA"/>
</dbReference>
<evidence type="ECO:0000313" key="2">
    <source>
        <dbReference type="EMBL" id="KAL0184153.1"/>
    </source>
</evidence>
<gene>
    <name evidence="2" type="ORF">M9458_019849</name>
</gene>
<proteinExistence type="predicted"/>
<comment type="caution">
    <text evidence="2">The sequence shown here is derived from an EMBL/GenBank/DDBJ whole genome shotgun (WGS) entry which is preliminary data.</text>
</comment>
<dbReference type="Gene3D" id="3.40.50.10190">
    <property type="entry name" value="BRCT domain"/>
    <property type="match status" value="1"/>
</dbReference>
<evidence type="ECO:0000259" key="1">
    <source>
        <dbReference type="PROSITE" id="PS50172"/>
    </source>
</evidence>
<dbReference type="Proteomes" id="UP001529510">
    <property type="component" value="Unassembled WGS sequence"/>
</dbReference>
<protein>
    <recommendedName>
        <fullName evidence="1">BRCT domain-containing protein</fullName>
    </recommendedName>
</protein>
<dbReference type="CDD" id="cd17719">
    <property type="entry name" value="BRCT_Rev1"/>
    <property type="match status" value="1"/>
</dbReference>
<reference evidence="2 3" key="1">
    <citation type="submission" date="2024-05" db="EMBL/GenBank/DDBJ databases">
        <title>Genome sequencing and assembly of Indian major carp, Cirrhinus mrigala (Hamilton, 1822).</title>
        <authorList>
            <person name="Mohindra V."/>
            <person name="Chowdhury L.M."/>
            <person name="Lal K."/>
            <person name="Jena J.K."/>
        </authorList>
    </citation>
    <scope>NUCLEOTIDE SEQUENCE [LARGE SCALE GENOMIC DNA]</scope>
    <source>
        <strain evidence="2">CM1030</strain>
        <tissue evidence="2">Blood</tissue>
    </source>
</reference>
<dbReference type="PANTHER" id="PTHR45990">
    <property type="entry name" value="DNA REPAIR PROTEIN REV1"/>
    <property type="match status" value="1"/>
</dbReference>
<feature type="non-terminal residue" evidence="2">
    <location>
        <position position="55"/>
    </location>
</feature>
<keyword evidence="3" id="KW-1185">Reference proteome</keyword>
<dbReference type="PANTHER" id="PTHR45990:SF1">
    <property type="entry name" value="DNA REPAIR PROTEIN REV1"/>
    <property type="match status" value="1"/>
</dbReference>
<accession>A0ABD0QD88</accession>
<dbReference type="InterPro" id="IPR036420">
    <property type="entry name" value="BRCT_dom_sf"/>
</dbReference>
<feature type="domain" description="BRCT" evidence="1">
    <location>
        <begin position="1"/>
        <end position="55"/>
    </location>
</feature>
<name>A0ABD0QD88_CIRMR</name>